<gene>
    <name evidence="2" type="ORF">PDTA9734_31030</name>
</gene>
<organism evidence="2 3">
    <name type="scientific">Phytobacter diazotrophicus</name>
    <dbReference type="NCBI Taxonomy" id="395631"/>
    <lineage>
        <taxon>Bacteria</taxon>
        <taxon>Pseudomonadati</taxon>
        <taxon>Pseudomonadota</taxon>
        <taxon>Gammaproteobacteria</taxon>
        <taxon>Enterobacterales</taxon>
        <taxon>Enterobacteriaceae</taxon>
        <taxon>Phytobacter</taxon>
    </lineage>
</organism>
<accession>A0ABM7VWL3</accession>
<protein>
    <recommendedName>
        <fullName evidence="4">DUF2569 domain-containing protein</fullName>
    </recommendedName>
</protein>
<keyword evidence="1" id="KW-0812">Transmembrane</keyword>
<evidence type="ECO:0000313" key="2">
    <source>
        <dbReference type="EMBL" id="BDD51616.1"/>
    </source>
</evidence>
<evidence type="ECO:0008006" key="4">
    <source>
        <dbReference type="Google" id="ProtNLM"/>
    </source>
</evidence>
<evidence type="ECO:0000256" key="1">
    <source>
        <dbReference type="SAM" id="Phobius"/>
    </source>
</evidence>
<evidence type="ECO:0000313" key="3">
    <source>
        <dbReference type="Proteomes" id="UP001320460"/>
    </source>
</evidence>
<feature type="transmembrane region" description="Helical" evidence="1">
    <location>
        <begin position="113"/>
        <end position="134"/>
    </location>
</feature>
<proteinExistence type="predicted"/>
<keyword evidence="3" id="KW-1185">Reference proteome</keyword>
<dbReference type="Proteomes" id="UP001320460">
    <property type="component" value="Chromosome"/>
</dbReference>
<feature type="transmembrane region" description="Helical" evidence="1">
    <location>
        <begin position="146"/>
        <end position="164"/>
    </location>
</feature>
<sequence length="172" mass="19947">MTDTPFKWTCLTCDKEIAQHLEYCAECEEKRYRKIGGLLFLPLLNILLMAYDYFTSLIVTLKLGTNMIGRIPVYQTSYLFTAAGINLILLLLVIYVTSLFVRKKRALPLAFSVLLVASIAIMMIDRAITSYLFAPLALNFDMIMPIVRYIIFACIWIPYFRFSVRVKKTFIW</sequence>
<feature type="transmembrane region" description="Helical" evidence="1">
    <location>
        <begin position="38"/>
        <end position="58"/>
    </location>
</feature>
<feature type="transmembrane region" description="Helical" evidence="1">
    <location>
        <begin position="78"/>
        <end position="101"/>
    </location>
</feature>
<keyword evidence="1" id="KW-1133">Transmembrane helix</keyword>
<dbReference type="Pfam" id="PF10754">
    <property type="entry name" value="DUF2569"/>
    <property type="match status" value="1"/>
</dbReference>
<dbReference type="InterPro" id="IPR019690">
    <property type="entry name" value="DUF2569"/>
</dbReference>
<name>A0ABM7VWL3_9ENTR</name>
<reference evidence="2 3" key="1">
    <citation type="submission" date="2021-12" db="EMBL/GenBank/DDBJ databases">
        <title>Complete genome sequence of Phytobacter diazotrophicus TA9734.</title>
        <authorList>
            <person name="Kubota H."/>
            <person name="Nakayama Y."/>
            <person name="Ariyoshi T."/>
        </authorList>
    </citation>
    <scope>NUCLEOTIDE SEQUENCE [LARGE SCALE GENOMIC DNA]</scope>
    <source>
        <strain evidence="2 3">TA9734</strain>
    </source>
</reference>
<dbReference type="EMBL" id="AP025334">
    <property type="protein sequence ID" value="BDD51616.1"/>
    <property type="molecule type" value="Genomic_DNA"/>
</dbReference>
<keyword evidence="1" id="KW-0472">Membrane</keyword>